<dbReference type="GO" id="GO:0016020">
    <property type="term" value="C:membrane"/>
    <property type="evidence" value="ECO:0007669"/>
    <property type="project" value="UniProtKB-SubCell"/>
</dbReference>
<feature type="transmembrane region" description="Helical" evidence="6">
    <location>
        <begin position="107"/>
        <end position="124"/>
    </location>
</feature>
<dbReference type="RefSeq" id="XP_019025910.1">
    <property type="nucleotide sequence ID" value="XM_019171652.1"/>
</dbReference>
<reference evidence="8 9" key="2">
    <citation type="journal article" date="2014" name="J. Gen. Appl. Microbiol.">
        <title>The early diverging ascomycetous budding yeast Saitoella complicata has three histone deacetylases belonging to the Clr6, Hos2, and Rpd3 lineages.</title>
        <authorList>
            <person name="Nishida H."/>
            <person name="Matsumoto T."/>
            <person name="Kondo S."/>
            <person name="Hamamoto M."/>
            <person name="Yoshikawa H."/>
        </authorList>
    </citation>
    <scope>NUCLEOTIDE SEQUENCE [LARGE SCALE GENOMIC DNA]</scope>
    <source>
        <strain evidence="8 9">NRRL Y-17804</strain>
    </source>
</reference>
<keyword evidence="2 5" id="KW-0812">Transmembrane</keyword>
<protein>
    <recommendedName>
        <fullName evidence="7">TLC domain-containing protein</fullName>
    </recommendedName>
</protein>
<evidence type="ECO:0000256" key="6">
    <source>
        <dbReference type="SAM" id="Phobius"/>
    </source>
</evidence>
<feature type="transmembrane region" description="Helical" evidence="6">
    <location>
        <begin position="233"/>
        <end position="253"/>
    </location>
</feature>
<dbReference type="SMART" id="SM00724">
    <property type="entry name" value="TLC"/>
    <property type="match status" value="1"/>
</dbReference>
<evidence type="ECO:0000313" key="9">
    <source>
        <dbReference type="Proteomes" id="UP000033140"/>
    </source>
</evidence>
<evidence type="ECO:0000256" key="3">
    <source>
        <dbReference type="ARBA" id="ARBA00022989"/>
    </source>
</evidence>
<dbReference type="STRING" id="698492.A0A0E9NL71"/>
<evidence type="ECO:0000256" key="2">
    <source>
        <dbReference type="ARBA" id="ARBA00022692"/>
    </source>
</evidence>
<feature type="transmembrane region" description="Helical" evidence="6">
    <location>
        <begin position="28"/>
        <end position="52"/>
    </location>
</feature>
<gene>
    <name evidence="8" type="ORF">G7K_4718-t1</name>
</gene>
<keyword evidence="9" id="KW-1185">Reference proteome</keyword>
<evidence type="ECO:0000313" key="8">
    <source>
        <dbReference type="EMBL" id="GAO50594.1"/>
    </source>
</evidence>
<feature type="transmembrane region" description="Helical" evidence="6">
    <location>
        <begin position="136"/>
        <end position="155"/>
    </location>
</feature>
<dbReference type="InterPro" id="IPR006634">
    <property type="entry name" value="TLC-dom"/>
</dbReference>
<accession>A0A0E9NL71</accession>
<evidence type="ECO:0000256" key="1">
    <source>
        <dbReference type="ARBA" id="ARBA00004141"/>
    </source>
</evidence>
<dbReference type="EMBL" id="BACD03000034">
    <property type="protein sequence ID" value="GAO50594.1"/>
    <property type="molecule type" value="Genomic_DNA"/>
</dbReference>
<feature type="domain" description="TLC" evidence="7">
    <location>
        <begin position="67"/>
        <end position="265"/>
    </location>
</feature>
<feature type="transmembrane region" description="Helical" evidence="6">
    <location>
        <begin position="161"/>
        <end position="182"/>
    </location>
</feature>
<dbReference type="PANTHER" id="PTHR13439">
    <property type="entry name" value="CT120 PROTEIN"/>
    <property type="match status" value="1"/>
</dbReference>
<dbReference type="GO" id="GO:0055088">
    <property type="term" value="P:lipid homeostasis"/>
    <property type="evidence" value="ECO:0007669"/>
    <property type="project" value="TreeGrafter"/>
</dbReference>
<sequence>MKPFFPPPPSEWRVLVEPYVRAINLPALAAHFHVLLGSALFYQTIFLLSPFISKIFAARSYGKLKTRGKINWNIHVVSQVQCIIICIFAAITLIYDDDLKKDKLTAYSPFGADVYAMACGYFLWDSYVSIRYINLFGPGFAVHGLASLFVFLFSFRPFAMYYGPAFLFFELSTPFLNIHYFLDKCDMTGSFAQMINGVMLMTTFFSVRIVWGWYAAYQYFADIFSRMDVVPGWLAYTYLAANASLNFLNVYWFSKMIDALRRRSKGEKKAPVQEAGNVEGHKME</sequence>
<keyword evidence="4 5" id="KW-0472">Membrane</keyword>
<comment type="caution">
    <text evidence="8">The sequence shown here is derived from an EMBL/GenBank/DDBJ whole genome shotgun (WGS) entry which is preliminary data.</text>
</comment>
<keyword evidence="3 6" id="KW-1133">Transmembrane helix</keyword>
<evidence type="ECO:0000256" key="5">
    <source>
        <dbReference type="PROSITE-ProRule" id="PRU00205"/>
    </source>
</evidence>
<dbReference type="InterPro" id="IPR050846">
    <property type="entry name" value="TLCD"/>
</dbReference>
<dbReference type="AlphaFoldDB" id="A0A0E9NL71"/>
<dbReference type="PANTHER" id="PTHR13439:SF0">
    <property type="entry name" value="TOPOISOMERASE I DAMAGE AFFECTED PROTEIN 4"/>
    <property type="match status" value="1"/>
</dbReference>
<dbReference type="Pfam" id="PF03798">
    <property type="entry name" value="TRAM_LAG1_CLN8"/>
    <property type="match status" value="1"/>
</dbReference>
<proteinExistence type="predicted"/>
<reference evidence="8 9" key="1">
    <citation type="journal article" date="2011" name="J. Gen. Appl. Microbiol.">
        <title>Draft genome sequencing of the enigmatic yeast Saitoella complicata.</title>
        <authorList>
            <person name="Nishida H."/>
            <person name="Hamamoto M."/>
            <person name="Sugiyama J."/>
        </authorList>
    </citation>
    <scope>NUCLEOTIDE SEQUENCE [LARGE SCALE GENOMIC DNA]</scope>
    <source>
        <strain evidence="8 9">NRRL Y-17804</strain>
    </source>
</reference>
<comment type="subcellular location">
    <subcellularLocation>
        <location evidence="1">Membrane</location>
        <topology evidence="1">Multi-pass membrane protein</topology>
    </subcellularLocation>
</comment>
<evidence type="ECO:0000259" key="7">
    <source>
        <dbReference type="PROSITE" id="PS50922"/>
    </source>
</evidence>
<reference evidence="8 9" key="3">
    <citation type="journal article" date="2015" name="Genome Announc.">
        <title>Draft Genome Sequence of the Archiascomycetous Yeast Saitoella complicata.</title>
        <authorList>
            <person name="Yamauchi K."/>
            <person name="Kondo S."/>
            <person name="Hamamoto M."/>
            <person name="Takahashi Y."/>
            <person name="Ogura Y."/>
            <person name="Hayashi T."/>
            <person name="Nishida H."/>
        </authorList>
    </citation>
    <scope>NUCLEOTIDE SEQUENCE [LARGE SCALE GENOMIC DNA]</scope>
    <source>
        <strain evidence="8 9">NRRL Y-17804</strain>
    </source>
</reference>
<dbReference type="GO" id="GO:0005783">
    <property type="term" value="C:endoplasmic reticulum"/>
    <property type="evidence" value="ECO:0007669"/>
    <property type="project" value="TreeGrafter"/>
</dbReference>
<feature type="transmembrane region" description="Helical" evidence="6">
    <location>
        <begin position="72"/>
        <end position="95"/>
    </location>
</feature>
<name>A0A0E9NL71_SAICN</name>
<feature type="transmembrane region" description="Helical" evidence="6">
    <location>
        <begin position="194"/>
        <end position="213"/>
    </location>
</feature>
<dbReference type="PROSITE" id="PS50922">
    <property type="entry name" value="TLC"/>
    <property type="match status" value="1"/>
</dbReference>
<dbReference type="OrthoDB" id="10266980at2759"/>
<dbReference type="Proteomes" id="UP000033140">
    <property type="component" value="Unassembled WGS sequence"/>
</dbReference>
<dbReference type="OMA" id="MPVYYSH"/>
<evidence type="ECO:0000256" key="4">
    <source>
        <dbReference type="ARBA" id="ARBA00023136"/>
    </source>
</evidence>
<organism evidence="8 9">
    <name type="scientific">Saitoella complicata (strain BCRC 22490 / CBS 7301 / JCM 7358 / NBRC 10748 / NRRL Y-17804)</name>
    <dbReference type="NCBI Taxonomy" id="698492"/>
    <lineage>
        <taxon>Eukaryota</taxon>
        <taxon>Fungi</taxon>
        <taxon>Dikarya</taxon>
        <taxon>Ascomycota</taxon>
        <taxon>Taphrinomycotina</taxon>
        <taxon>Taphrinomycotina incertae sedis</taxon>
        <taxon>Saitoella</taxon>
    </lineage>
</organism>